<evidence type="ECO:0000313" key="4">
    <source>
        <dbReference type="Proteomes" id="UP001050808"/>
    </source>
</evidence>
<sequence>MHELFINYRTQDGKETAHRFDDELSKRFGTDSVFRAQKSIAPGTNYVDTLIQGVRRCRVLLALIGTSWLDAPDQKRPDRRALTNPGDWVRREIEEAFAAGVLVVPVLLGRHVEQLDPLRLPRSLKALAECQYERYAMRTGQADLARLGDRLVRQVPDLASLDRRGAEPKATSKIPSGATTIRNDQQSGGIGAVHGDVGSFINEAHGPLHTGTGSQINGPQINGDGTNHVARDNHGGIHQRFGDAKRPGTEK</sequence>
<organism evidence="3 4">
    <name type="scientific">Streptomyces violascens</name>
    <dbReference type="NCBI Taxonomy" id="67381"/>
    <lineage>
        <taxon>Bacteria</taxon>
        <taxon>Bacillati</taxon>
        <taxon>Actinomycetota</taxon>
        <taxon>Actinomycetes</taxon>
        <taxon>Kitasatosporales</taxon>
        <taxon>Streptomycetaceae</taxon>
        <taxon>Streptomyces</taxon>
    </lineage>
</organism>
<dbReference type="Gene3D" id="3.40.50.10140">
    <property type="entry name" value="Toll/interleukin-1 receptor homology (TIR) domain"/>
    <property type="match status" value="1"/>
</dbReference>
<dbReference type="InterPro" id="IPR035897">
    <property type="entry name" value="Toll_tir_struct_dom_sf"/>
</dbReference>
<evidence type="ECO:0000259" key="2">
    <source>
        <dbReference type="PROSITE" id="PS50104"/>
    </source>
</evidence>
<accession>A0ABQ3QHT0</accession>
<proteinExistence type="predicted"/>
<dbReference type="RefSeq" id="WP_189962241.1">
    <property type="nucleotide sequence ID" value="NZ_BMUA01000004.1"/>
</dbReference>
<dbReference type="PROSITE" id="PS50104">
    <property type="entry name" value="TIR"/>
    <property type="match status" value="1"/>
</dbReference>
<reference evidence="3" key="1">
    <citation type="submission" date="2024-05" db="EMBL/GenBank/DDBJ databases">
        <title>Whole genome shotgun sequence of Streptomyces violascens NBRC 12920.</title>
        <authorList>
            <person name="Komaki H."/>
            <person name="Tamura T."/>
        </authorList>
    </citation>
    <scope>NUCLEOTIDE SEQUENCE</scope>
    <source>
        <strain evidence="3">NBRC 12920</strain>
    </source>
</reference>
<feature type="compositionally biased region" description="Basic and acidic residues" evidence="1">
    <location>
        <begin position="229"/>
        <end position="251"/>
    </location>
</feature>
<feature type="compositionally biased region" description="Polar residues" evidence="1">
    <location>
        <begin position="173"/>
        <end position="187"/>
    </location>
</feature>
<feature type="domain" description="TIR" evidence="2">
    <location>
        <begin position="1"/>
        <end position="131"/>
    </location>
</feature>
<name>A0ABQ3QHT0_9ACTN</name>
<evidence type="ECO:0000313" key="3">
    <source>
        <dbReference type="EMBL" id="GHI36832.1"/>
    </source>
</evidence>
<gene>
    <name evidence="3" type="ORF">Sviol_12400</name>
</gene>
<dbReference type="InterPro" id="IPR000157">
    <property type="entry name" value="TIR_dom"/>
</dbReference>
<keyword evidence="4" id="KW-1185">Reference proteome</keyword>
<protein>
    <recommendedName>
        <fullName evidence="2">TIR domain-containing protein</fullName>
    </recommendedName>
</protein>
<dbReference type="Proteomes" id="UP001050808">
    <property type="component" value="Unassembled WGS sequence"/>
</dbReference>
<dbReference type="Pfam" id="PF13676">
    <property type="entry name" value="TIR_2"/>
    <property type="match status" value="1"/>
</dbReference>
<feature type="region of interest" description="Disordered" evidence="1">
    <location>
        <begin position="224"/>
        <end position="251"/>
    </location>
</feature>
<evidence type="ECO:0000256" key="1">
    <source>
        <dbReference type="SAM" id="MobiDB-lite"/>
    </source>
</evidence>
<dbReference type="SUPFAM" id="SSF52200">
    <property type="entry name" value="Toll/Interleukin receptor TIR domain"/>
    <property type="match status" value="1"/>
</dbReference>
<dbReference type="EMBL" id="BNDY01000002">
    <property type="protein sequence ID" value="GHI36832.1"/>
    <property type="molecule type" value="Genomic_DNA"/>
</dbReference>
<comment type="caution">
    <text evidence="3">The sequence shown here is derived from an EMBL/GenBank/DDBJ whole genome shotgun (WGS) entry which is preliminary data.</text>
</comment>
<feature type="region of interest" description="Disordered" evidence="1">
    <location>
        <begin position="163"/>
        <end position="187"/>
    </location>
</feature>